<evidence type="ECO:0000256" key="4">
    <source>
        <dbReference type="ARBA" id="ARBA00012448"/>
    </source>
</evidence>
<evidence type="ECO:0000256" key="15">
    <source>
        <dbReference type="RuleBase" id="RU004016"/>
    </source>
</evidence>
<evidence type="ECO:0000256" key="9">
    <source>
        <dbReference type="ARBA" id="ARBA00022960"/>
    </source>
</evidence>
<dbReference type="GO" id="GO:0009252">
    <property type="term" value="P:peptidoglycan biosynthetic process"/>
    <property type="evidence" value="ECO:0007669"/>
    <property type="project" value="UniProtKB-UniPathway"/>
</dbReference>
<dbReference type="UniPathway" id="UPA00219"/>
<dbReference type="KEGG" id="tab:CIG75_08750"/>
<dbReference type="GO" id="GO:0009002">
    <property type="term" value="F:serine-type D-Ala-D-Ala carboxypeptidase activity"/>
    <property type="evidence" value="ECO:0007669"/>
    <property type="project" value="UniProtKB-EC"/>
</dbReference>
<proteinExistence type="inferred from homology"/>
<keyword evidence="6" id="KW-0645">Protease</keyword>
<keyword evidence="16" id="KW-0812">Transmembrane</keyword>
<evidence type="ECO:0000256" key="12">
    <source>
        <dbReference type="ARBA" id="ARBA00034000"/>
    </source>
</evidence>
<dbReference type="Pfam" id="PF07943">
    <property type="entry name" value="PBP5_C"/>
    <property type="match status" value="1"/>
</dbReference>
<dbReference type="InterPro" id="IPR037167">
    <property type="entry name" value="Peptidase_S11_C_sf"/>
</dbReference>
<evidence type="ECO:0000256" key="8">
    <source>
        <dbReference type="ARBA" id="ARBA00022801"/>
    </source>
</evidence>
<accession>A0A223D088</accession>
<dbReference type="PANTHER" id="PTHR21581">
    <property type="entry name" value="D-ALANYL-D-ALANINE CARBOXYPEPTIDASE"/>
    <property type="match status" value="1"/>
</dbReference>
<evidence type="ECO:0000256" key="3">
    <source>
        <dbReference type="ARBA" id="ARBA00007164"/>
    </source>
</evidence>
<dbReference type="PRINTS" id="PR00725">
    <property type="entry name" value="DADACBPTASE1"/>
</dbReference>
<feature type="active site" evidence="13">
    <location>
        <position position="122"/>
    </location>
</feature>
<keyword evidence="10" id="KW-0573">Peptidoglycan synthesis</keyword>
<evidence type="ECO:0000256" key="16">
    <source>
        <dbReference type="SAM" id="Phobius"/>
    </source>
</evidence>
<evidence type="ECO:0000313" key="18">
    <source>
        <dbReference type="EMBL" id="ASS75058.1"/>
    </source>
</evidence>
<keyword evidence="16" id="KW-1133">Transmembrane helix</keyword>
<dbReference type="EMBL" id="CP022657">
    <property type="protein sequence ID" value="ASS75058.1"/>
    <property type="molecule type" value="Genomic_DNA"/>
</dbReference>
<dbReference type="Gene3D" id="2.60.410.10">
    <property type="entry name" value="D-Ala-D-Ala carboxypeptidase, C-terminal domain"/>
    <property type="match status" value="1"/>
</dbReference>
<keyword evidence="8" id="KW-0378">Hydrolase</keyword>
<dbReference type="Proteomes" id="UP000214688">
    <property type="component" value="Chromosome"/>
</dbReference>
<keyword evidence="16" id="KW-0472">Membrane</keyword>
<comment type="catalytic activity">
    <reaction evidence="12">
        <text>Preferential cleavage: (Ac)2-L-Lys-D-Ala-|-D-Ala. Also transpeptidation of peptidyl-alanyl moieties that are N-acyl substituents of D-alanine.</text>
        <dbReference type="EC" id="3.4.16.4"/>
    </reaction>
</comment>
<evidence type="ECO:0000256" key="1">
    <source>
        <dbReference type="ARBA" id="ARBA00003217"/>
    </source>
</evidence>
<dbReference type="OrthoDB" id="9791132at2"/>
<evidence type="ECO:0000256" key="14">
    <source>
        <dbReference type="PIRSR" id="PIRSR618044-2"/>
    </source>
</evidence>
<comment type="similarity">
    <text evidence="3 15">Belongs to the peptidase S11 family.</text>
</comment>
<keyword evidence="19" id="KW-1185">Reference proteome</keyword>
<dbReference type="InterPro" id="IPR015956">
    <property type="entry name" value="Peniciliin-bd_prot_C_sf"/>
</dbReference>
<dbReference type="RefSeq" id="WP_094236307.1">
    <property type="nucleotide sequence ID" value="NZ_CP022657.1"/>
</dbReference>
<dbReference type="PANTHER" id="PTHR21581:SF33">
    <property type="entry name" value="D-ALANYL-D-ALANINE CARBOXYPEPTIDASE DACB"/>
    <property type="match status" value="1"/>
</dbReference>
<dbReference type="AlphaFoldDB" id="A0A223D088"/>
<name>A0A223D088_9BACL</name>
<sequence>MRQLGQILTTFCLLVYFLTLTSMADVLAAHEEKKPTGLSAQGAILYDRQSGQFLFEQNPDQPLYPASITKVLTAILALEKGDLSAKVKTSKLAREQEGNRIYLEYDEEQTLENLLYGLMLNSGNDAAVAIAEHIGGSVEQFADMMNQKAKALGATHTHFVTPSGLHDDLHTTTARDMALISSYAMNNQTFRKIVATESLPWKGQVWESTLINLNQMLYNYEGTTGIKTGFTDQAQQTITVSAKRGDRELIAVLMGVENRPKIREEATVLLDYGFDQFVTTKLASKGDVIQSFALNATPVRATLAEDVYRTLPLESTPSPSFTSIPHINVPQAPFRKGDVVGSIDYVTDGQIIVSVDLLADNDVAAWPINEAVAVIENKFLLLFTLVTVLLFLSKRIVKFRKSRSI</sequence>
<keyword evidence="9" id="KW-0133">Cell shape</keyword>
<gene>
    <name evidence="18" type="ORF">CIG75_08750</name>
</gene>
<feature type="domain" description="Peptidase S11 D-Ala-D-Ala carboxypeptidase A C-terminal" evidence="17">
    <location>
        <begin position="277"/>
        <end position="365"/>
    </location>
</feature>
<organism evidence="18 19">
    <name type="scientific">Tumebacillus algifaecis</name>
    <dbReference type="NCBI Taxonomy" id="1214604"/>
    <lineage>
        <taxon>Bacteria</taxon>
        <taxon>Bacillati</taxon>
        <taxon>Bacillota</taxon>
        <taxon>Bacilli</taxon>
        <taxon>Bacillales</taxon>
        <taxon>Alicyclobacillaceae</taxon>
        <taxon>Tumebacillus</taxon>
    </lineage>
</organism>
<dbReference type="SUPFAM" id="SSF56601">
    <property type="entry name" value="beta-lactamase/transpeptidase-like"/>
    <property type="match status" value="1"/>
</dbReference>
<evidence type="ECO:0000256" key="11">
    <source>
        <dbReference type="ARBA" id="ARBA00023316"/>
    </source>
</evidence>
<dbReference type="InterPro" id="IPR001967">
    <property type="entry name" value="Peptidase_S11_N"/>
</dbReference>
<dbReference type="InterPro" id="IPR018044">
    <property type="entry name" value="Peptidase_S11"/>
</dbReference>
<dbReference type="InterPro" id="IPR012338">
    <property type="entry name" value="Beta-lactam/transpept-like"/>
</dbReference>
<evidence type="ECO:0000256" key="6">
    <source>
        <dbReference type="ARBA" id="ARBA00022670"/>
    </source>
</evidence>
<keyword evidence="5" id="KW-0121">Carboxypeptidase</keyword>
<dbReference type="Gene3D" id="3.40.710.10">
    <property type="entry name" value="DD-peptidase/beta-lactamase superfamily"/>
    <property type="match status" value="1"/>
</dbReference>
<protein>
    <recommendedName>
        <fullName evidence="4">serine-type D-Ala-D-Ala carboxypeptidase</fullName>
        <ecNumber evidence="4">3.4.16.4</ecNumber>
    </recommendedName>
</protein>
<dbReference type="SMART" id="SM00936">
    <property type="entry name" value="PBP5_C"/>
    <property type="match status" value="1"/>
</dbReference>
<evidence type="ECO:0000256" key="2">
    <source>
        <dbReference type="ARBA" id="ARBA00004752"/>
    </source>
</evidence>
<evidence type="ECO:0000256" key="13">
    <source>
        <dbReference type="PIRSR" id="PIRSR618044-1"/>
    </source>
</evidence>
<reference evidence="18 19" key="1">
    <citation type="journal article" date="2015" name="Int. J. Syst. Evol. Microbiol.">
        <title>Tumebacillus algifaecis sp. nov., isolated from decomposing algal scum.</title>
        <authorList>
            <person name="Wu Y.F."/>
            <person name="Zhang B."/>
            <person name="Xing P."/>
            <person name="Wu Q.L."/>
            <person name="Liu S.J."/>
        </authorList>
    </citation>
    <scope>NUCLEOTIDE SEQUENCE [LARGE SCALE GENOMIC DNA]</scope>
    <source>
        <strain evidence="18 19">THMBR28</strain>
    </source>
</reference>
<feature type="active site" description="Proton acceptor" evidence="13">
    <location>
        <position position="70"/>
    </location>
</feature>
<evidence type="ECO:0000259" key="17">
    <source>
        <dbReference type="SMART" id="SM00936"/>
    </source>
</evidence>
<dbReference type="SUPFAM" id="SSF69189">
    <property type="entry name" value="Penicillin-binding protein associated domain"/>
    <property type="match status" value="1"/>
</dbReference>
<dbReference type="Pfam" id="PF00768">
    <property type="entry name" value="Peptidase_S11"/>
    <property type="match status" value="1"/>
</dbReference>
<dbReference type="EC" id="3.4.16.4" evidence="4"/>
<dbReference type="GO" id="GO:0006508">
    <property type="term" value="P:proteolysis"/>
    <property type="evidence" value="ECO:0007669"/>
    <property type="project" value="UniProtKB-KW"/>
</dbReference>
<feature type="binding site" evidence="14">
    <location>
        <position position="227"/>
    </location>
    <ligand>
        <name>substrate</name>
    </ligand>
</feature>
<evidence type="ECO:0000256" key="5">
    <source>
        <dbReference type="ARBA" id="ARBA00022645"/>
    </source>
</evidence>
<evidence type="ECO:0000313" key="19">
    <source>
        <dbReference type="Proteomes" id="UP000214688"/>
    </source>
</evidence>
<dbReference type="GO" id="GO:0071555">
    <property type="term" value="P:cell wall organization"/>
    <property type="evidence" value="ECO:0007669"/>
    <property type="project" value="UniProtKB-KW"/>
</dbReference>
<dbReference type="InterPro" id="IPR012907">
    <property type="entry name" value="Peptidase_S11_C"/>
</dbReference>
<feature type="transmembrane region" description="Helical" evidence="16">
    <location>
        <begin position="379"/>
        <end position="397"/>
    </location>
</feature>
<keyword evidence="11" id="KW-0961">Cell wall biogenesis/degradation</keyword>
<feature type="active site" description="Proton acceptor" evidence="13">
    <location>
        <position position="67"/>
    </location>
</feature>
<evidence type="ECO:0000256" key="10">
    <source>
        <dbReference type="ARBA" id="ARBA00022984"/>
    </source>
</evidence>
<dbReference type="GO" id="GO:0008360">
    <property type="term" value="P:regulation of cell shape"/>
    <property type="evidence" value="ECO:0007669"/>
    <property type="project" value="UniProtKB-KW"/>
</dbReference>
<evidence type="ECO:0000256" key="7">
    <source>
        <dbReference type="ARBA" id="ARBA00022729"/>
    </source>
</evidence>
<comment type="pathway">
    <text evidence="2">Cell wall biogenesis; peptidoglycan biosynthesis.</text>
</comment>
<comment type="function">
    <text evidence="1">Removes C-terminal D-alanyl residues from sugar-peptide cell wall precursors.</text>
</comment>
<keyword evidence="7" id="KW-0732">Signal</keyword>